<sequence length="128" mass="13210">MPEVNFPAVGAAAVAAFVASGVWYGVFGSRLKDLGASTESRPTALLLPVELARSLVMATVLAGLASVSGIAGVPGALVLGLALWFGFPVVLLAGSVFHENVPWRLAALHAGDWLVKLTVVSAVIGFWR</sequence>
<keyword evidence="1" id="KW-0472">Membrane</keyword>
<proteinExistence type="predicted"/>
<keyword evidence="1" id="KW-1133">Transmembrane helix</keyword>
<dbReference type="EMBL" id="MCOK01000001">
    <property type="protein sequence ID" value="OOC55096.1"/>
    <property type="molecule type" value="Genomic_DNA"/>
</dbReference>
<dbReference type="RefSeq" id="WP_077691520.1">
    <property type="nucleotide sequence ID" value="NZ_MCOK01000001.1"/>
</dbReference>
<evidence type="ECO:0000313" key="2">
    <source>
        <dbReference type="EMBL" id="OOC55096.1"/>
    </source>
</evidence>
<reference evidence="3" key="1">
    <citation type="submission" date="2016-08" db="EMBL/GenBank/DDBJ databases">
        <authorList>
            <person name="Tokovenko B."/>
            <person name="Kalinowski J."/>
        </authorList>
    </citation>
    <scope>NUCLEOTIDE SEQUENCE [LARGE SCALE GENOMIC DNA]</scope>
    <source>
        <strain evidence="3">UTMC102</strain>
    </source>
</reference>
<feature type="transmembrane region" description="Helical" evidence="1">
    <location>
        <begin position="6"/>
        <end position="24"/>
    </location>
</feature>
<gene>
    <name evidence="2" type="ORF">NOSIN_15840</name>
</gene>
<name>A0A1V3C3K6_9ACTN</name>
<dbReference type="InterPro" id="IPR013879">
    <property type="entry name" value="DUF1761"/>
</dbReference>
<dbReference type="Proteomes" id="UP000189004">
    <property type="component" value="Unassembled WGS sequence"/>
</dbReference>
<organism evidence="2 3">
    <name type="scientific">Nocardiopsis sinuspersici</name>
    <dbReference type="NCBI Taxonomy" id="501010"/>
    <lineage>
        <taxon>Bacteria</taxon>
        <taxon>Bacillati</taxon>
        <taxon>Actinomycetota</taxon>
        <taxon>Actinomycetes</taxon>
        <taxon>Streptosporangiales</taxon>
        <taxon>Nocardiopsidaceae</taxon>
        <taxon>Nocardiopsis</taxon>
    </lineage>
</organism>
<keyword evidence="3" id="KW-1185">Reference proteome</keyword>
<comment type="caution">
    <text evidence="2">The sequence shown here is derived from an EMBL/GenBank/DDBJ whole genome shotgun (WGS) entry which is preliminary data.</text>
</comment>
<evidence type="ECO:0000256" key="1">
    <source>
        <dbReference type="SAM" id="Phobius"/>
    </source>
</evidence>
<feature type="transmembrane region" description="Helical" evidence="1">
    <location>
        <begin position="71"/>
        <end position="93"/>
    </location>
</feature>
<evidence type="ECO:0008006" key="4">
    <source>
        <dbReference type="Google" id="ProtNLM"/>
    </source>
</evidence>
<dbReference type="AlphaFoldDB" id="A0A1V3C3K6"/>
<accession>A0A1V3C3K6</accession>
<dbReference type="Pfam" id="PF08570">
    <property type="entry name" value="DUF1761"/>
    <property type="match status" value="1"/>
</dbReference>
<protein>
    <recommendedName>
        <fullName evidence="4">DUF1761 domain-containing protein</fullName>
    </recommendedName>
</protein>
<keyword evidence="1" id="KW-0812">Transmembrane</keyword>
<evidence type="ECO:0000313" key="3">
    <source>
        <dbReference type="Proteomes" id="UP000189004"/>
    </source>
</evidence>
<feature type="transmembrane region" description="Helical" evidence="1">
    <location>
        <begin position="105"/>
        <end position="127"/>
    </location>
</feature>
<dbReference type="OrthoDB" id="3635446at2"/>